<dbReference type="Proteomes" id="UP000672032">
    <property type="component" value="Chromosome 5"/>
</dbReference>
<evidence type="ECO:0000313" key="2">
    <source>
        <dbReference type="EMBL" id="QSZ34731.1"/>
    </source>
</evidence>
<feature type="region of interest" description="Disordered" evidence="1">
    <location>
        <begin position="1"/>
        <end position="33"/>
    </location>
</feature>
<feature type="compositionally biased region" description="Polar residues" evidence="1">
    <location>
        <begin position="516"/>
        <end position="526"/>
    </location>
</feature>
<sequence>MSNPHAPNSAQLTCTYPDDAPSSRIETSEKPRVERLTESNVKLSTQNRLLRRVIKELQIANTEAEVEKNPPSAMNVGIFEKIDADLNLHFSPVQQQKIDVWTSRLDEIAREKKNFDATGAEVDREKYESAIRSWRRSHIRRDDIDIIICQRVVAERMIDLTDALKADRAKLESEISRLKSEVEKLNSDVATREERLKVQSDVAGLREREKRSEAQIKREREREKELEEKNQTIADLKEKEKASIAEMKSKYEKELKEKDAVIGKLEQRQKSSAADMKNGYEKKLKEQGRVIASLEKRERSSKDGMRIEYEEMLKERSRIIAQLEEERLALSAEMKELRRELAAHREVSISILDRKRELMKPQESRSDHVIETGNRSAHWGTCLADIFRIKSDPEFDDSPWFVEHYGVDMKTVEIFSESMAFTKLLNMRYDMYNCRGEHRSIASEFEEGFQALRTGILQKGADATTETIDCFLLKNKKAKVTFQKLCNMWDITRASQRKRFQESRDPKKRSIFGGSMRSSASVMTGETQKKTRLDKIEEYGKDMLASAKVAMPWTKQ</sequence>
<feature type="compositionally biased region" description="Polar residues" evidence="1">
    <location>
        <begin position="1"/>
        <end position="14"/>
    </location>
</feature>
<reference evidence="2" key="1">
    <citation type="submission" date="2020-10" db="EMBL/GenBank/DDBJ databases">
        <title>Genome Sequence of Monilinia vaccinii-corymbosi Sheds Light on Mummy Berry Disease Infection of Blueberry and Mating Type.</title>
        <authorList>
            <person name="Yow A.G."/>
            <person name="Zhang Y."/>
            <person name="Bansal K."/>
            <person name="Eacker S.M."/>
            <person name="Sullivan S."/>
            <person name="Liachko I."/>
            <person name="Cubeta M.A."/>
            <person name="Rollins J.A."/>
            <person name="Ashrafi H."/>
        </authorList>
    </citation>
    <scope>NUCLEOTIDE SEQUENCE</scope>
    <source>
        <strain evidence="2">RL-1</strain>
    </source>
</reference>
<keyword evidence="3" id="KW-1185">Reference proteome</keyword>
<dbReference type="OrthoDB" id="3523667at2759"/>
<gene>
    <name evidence="2" type="ORF">DSL72_007586</name>
</gene>
<evidence type="ECO:0000313" key="3">
    <source>
        <dbReference type="Proteomes" id="UP000672032"/>
    </source>
</evidence>
<feature type="region of interest" description="Disordered" evidence="1">
    <location>
        <begin position="203"/>
        <end position="229"/>
    </location>
</feature>
<protein>
    <submittedName>
        <fullName evidence="2">Uncharacterized protein</fullName>
    </submittedName>
</protein>
<organism evidence="2 3">
    <name type="scientific">Monilinia vaccinii-corymbosi</name>
    <dbReference type="NCBI Taxonomy" id="61207"/>
    <lineage>
        <taxon>Eukaryota</taxon>
        <taxon>Fungi</taxon>
        <taxon>Dikarya</taxon>
        <taxon>Ascomycota</taxon>
        <taxon>Pezizomycotina</taxon>
        <taxon>Leotiomycetes</taxon>
        <taxon>Helotiales</taxon>
        <taxon>Sclerotiniaceae</taxon>
        <taxon>Monilinia</taxon>
    </lineage>
</organism>
<accession>A0A8A3PIB9</accession>
<evidence type="ECO:0000256" key="1">
    <source>
        <dbReference type="SAM" id="MobiDB-lite"/>
    </source>
</evidence>
<feature type="region of interest" description="Disordered" evidence="1">
    <location>
        <begin position="497"/>
        <end position="531"/>
    </location>
</feature>
<dbReference type="EMBL" id="CP063409">
    <property type="protein sequence ID" value="QSZ34731.1"/>
    <property type="molecule type" value="Genomic_DNA"/>
</dbReference>
<dbReference type="AlphaFoldDB" id="A0A8A3PIB9"/>
<name>A0A8A3PIB9_9HELO</name>
<proteinExistence type="predicted"/>